<reference evidence="1" key="1">
    <citation type="journal article" date="2019" name="J. ISSAAS">
        <title>Identification of 'Missing Link' Families of Small DNA Tumor Viruses.</title>
        <authorList>
            <person name="Welch N.L."/>
            <person name="Tisza M.J."/>
            <person name="Belford A."/>
            <person name="Pastrana D.V."/>
            <person name="Pang Y.-Y.S."/>
            <person name="Schiller J.T."/>
            <person name="An P."/>
            <person name="Cantalupo P.G."/>
            <person name="Pipas J.M."/>
            <person name="Koda S."/>
            <person name="Subramaniam K."/>
            <person name="Waltzek T.B."/>
            <person name="Bian C."/>
            <person name="Shi Q."/>
            <person name="Ruan Z."/>
            <person name="Ng T.F.-F."/>
            <person name="Starrett G.J."/>
            <person name="Buck C.B."/>
        </authorList>
    </citation>
    <scope>NUCLEOTIDE SEQUENCE</scope>
    <source>
        <strain evidence="1">5205</strain>
    </source>
</reference>
<proteinExistence type="predicted"/>
<accession>A0A5H3CT17</accession>
<sequence length="80" mass="9493">MKKPQSLSCYFNEMDRPNHFPTNERQMTDILYSMSTQYSTHTQTLPNTATGLLCDFNPCVCEWFFLNDTKLVLRHCFRFS</sequence>
<dbReference type="EMBL" id="BK010888">
    <property type="protein sequence ID" value="DAC80259.1"/>
    <property type="molecule type" value="Genomic_DNA"/>
</dbReference>
<dbReference type="Proteomes" id="UP001236283">
    <property type="component" value="Segment"/>
</dbReference>
<organism evidence="1 2">
    <name type="scientific">Branchiostoma lancelet adintovirus</name>
    <dbReference type="NCBI Taxonomy" id="2597807"/>
    <lineage>
        <taxon>Viruses</taxon>
        <taxon>Varidnaviria</taxon>
        <taxon>Bamfordvirae</taxon>
        <taxon>Preplasmiviricota</taxon>
        <taxon>Polisuviricotina</taxon>
        <taxon>Polintoviricetes</taxon>
        <taxon>Orthopolintovirales</taxon>
        <taxon>Adintoviridae</taxon>
    </lineage>
</organism>
<evidence type="ECO:0000313" key="2">
    <source>
        <dbReference type="Proteomes" id="UP001236283"/>
    </source>
</evidence>
<name>A0A5H3CT17_9VIRU</name>
<evidence type="ECO:0000313" key="1">
    <source>
        <dbReference type="EMBL" id="DAC80259.1"/>
    </source>
</evidence>
<protein>
    <submittedName>
        <fullName evidence="1">Uncharacterized protein</fullName>
    </submittedName>
</protein>